<evidence type="ECO:0000313" key="2">
    <source>
        <dbReference type="EMBL" id="VDP15122.1"/>
    </source>
</evidence>
<dbReference type="PROSITE" id="PS51257">
    <property type="entry name" value="PROKAR_LIPOPROTEIN"/>
    <property type="match status" value="1"/>
</dbReference>
<feature type="transmembrane region" description="Helical" evidence="1">
    <location>
        <begin position="132"/>
        <end position="152"/>
    </location>
</feature>
<dbReference type="Proteomes" id="UP000050761">
    <property type="component" value="Unassembled WGS sequence"/>
</dbReference>
<dbReference type="AlphaFoldDB" id="A0A183GBG5"/>
<dbReference type="Gene3D" id="1.20.140.150">
    <property type="match status" value="1"/>
</dbReference>
<feature type="transmembrane region" description="Helical" evidence="1">
    <location>
        <begin position="175"/>
        <end position="202"/>
    </location>
</feature>
<evidence type="ECO:0000313" key="3">
    <source>
        <dbReference type="Proteomes" id="UP000050761"/>
    </source>
</evidence>
<evidence type="ECO:0000256" key="1">
    <source>
        <dbReference type="SAM" id="Phobius"/>
    </source>
</evidence>
<dbReference type="InterPro" id="IPR010761">
    <property type="entry name" value="Clc_prot-like"/>
</dbReference>
<dbReference type="OrthoDB" id="5803795at2759"/>
<proteinExistence type="predicted"/>
<gene>
    <name evidence="2" type="ORF">HPBE_LOCUS19439</name>
</gene>
<dbReference type="EMBL" id="UZAH01031361">
    <property type="protein sequence ID" value="VDP15122.1"/>
    <property type="molecule type" value="Genomic_DNA"/>
</dbReference>
<accession>A0A183GBG5</accession>
<reference evidence="4" key="2">
    <citation type="submission" date="2019-09" db="UniProtKB">
        <authorList>
            <consortium name="WormBaseParasite"/>
        </authorList>
    </citation>
    <scope>IDENTIFICATION</scope>
</reference>
<keyword evidence="1" id="KW-0812">Transmembrane</keyword>
<keyword evidence="3" id="KW-1185">Reference proteome</keyword>
<keyword evidence="1" id="KW-0472">Membrane</keyword>
<protein>
    <submittedName>
        <fullName evidence="4">MARVEL domain-containing protein</fullName>
    </submittedName>
</protein>
<dbReference type="GO" id="GO:0016020">
    <property type="term" value="C:membrane"/>
    <property type="evidence" value="ECO:0007669"/>
    <property type="project" value="InterPro"/>
</dbReference>
<dbReference type="WBParaSite" id="HPBE_0001944001-mRNA-1">
    <property type="protein sequence ID" value="HPBE_0001944001-mRNA-1"/>
    <property type="gene ID" value="HPBE_0001944001"/>
</dbReference>
<sequence>MTVASKSRFVFLAGSSMLALVAVAIITACLFSVSFRYITDHEHLKGTRYYGLIRYCFESEYQRFGTDDSNADVCYLRTPAPRHAIKIEYKTHFGEFELATLILLSCAIASSLLAICFAICTIFTPFGALAHCVMLLCATICSLAAFIVYTYFNELKDNQNETLNGNITRYHFGWAYYWCGGAAACLFVAFICSLFASTCVLLHKQQKNKIDTIVL</sequence>
<feature type="transmembrane region" description="Helical" evidence="1">
    <location>
        <begin position="98"/>
        <end position="120"/>
    </location>
</feature>
<name>A0A183GBG5_HELPZ</name>
<dbReference type="Pfam" id="PF07062">
    <property type="entry name" value="Clc-like"/>
    <property type="match status" value="1"/>
</dbReference>
<feature type="transmembrane region" description="Helical" evidence="1">
    <location>
        <begin position="9"/>
        <end position="35"/>
    </location>
</feature>
<evidence type="ECO:0000313" key="4">
    <source>
        <dbReference type="WBParaSite" id="HPBE_0001944001-mRNA-1"/>
    </source>
</evidence>
<organism evidence="3 4">
    <name type="scientific">Heligmosomoides polygyrus</name>
    <name type="common">Parasitic roundworm</name>
    <dbReference type="NCBI Taxonomy" id="6339"/>
    <lineage>
        <taxon>Eukaryota</taxon>
        <taxon>Metazoa</taxon>
        <taxon>Ecdysozoa</taxon>
        <taxon>Nematoda</taxon>
        <taxon>Chromadorea</taxon>
        <taxon>Rhabditida</taxon>
        <taxon>Rhabditina</taxon>
        <taxon>Rhabditomorpha</taxon>
        <taxon>Strongyloidea</taxon>
        <taxon>Heligmosomidae</taxon>
        <taxon>Heligmosomoides</taxon>
    </lineage>
</organism>
<accession>A0A3P8AKW2</accession>
<reference evidence="2 3" key="1">
    <citation type="submission" date="2018-11" db="EMBL/GenBank/DDBJ databases">
        <authorList>
            <consortium name="Pathogen Informatics"/>
        </authorList>
    </citation>
    <scope>NUCLEOTIDE SEQUENCE [LARGE SCALE GENOMIC DNA]</scope>
</reference>
<keyword evidence="1" id="KW-1133">Transmembrane helix</keyword>